<evidence type="ECO:0000313" key="1">
    <source>
        <dbReference type="EMBL" id="JAN94265.1"/>
    </source>
</evidence>
<sequence length="61" mass="6847">MINVNHAITHGSSLLGKLCRQSVLFQIRDHSSHTGIAIAYLVLAKAFDSEQQQMPTHTMWL</sequence>
<reference evidence="1" key="1">
    <citation type="submission" date="2015-10" db="EMBL/GenBank/DDBJ databases">
        <title>EvidentialGene: Evidence-directed Construction of Complete mRNA Transcriptomes without Genomes.</title>
        <authorList>
            <person name="Gilbert D.G."/>
        </authorList>
    </citation>
    <scope>NUCLEOTIDE SEQUENCE</scope>
</reference>
<proteinExistence type="predicted"/>
<name>A0A0P6IRN6_9CRUS</name>
<organism evidence="1">
    <name type="scientific">Daphnia magna</name>
    <dbReference type="NCBI Taxonomy" id="35525"/>
    <lineage>
        <taxon>Eukaryota</taxon>
        <taxon>Metazoa</taxon>
        <taxon>Ecdysozoa</taxon>
        <taxon>Arthropoda</taxon>
        <taxon>Crustacea</taxon>
        <taxon>Branchiopoda</taxon>
        <taxon>Diplostraca</taxon>
        <taxon>Cladocera</taxon>
        <taxon>Anomopoda</taxon>
        <taxon>Daphniidae</taxon>
        <taxon>Daphnia</taxon>
    </lineage>
</organism>
<dbReference type="EMBL" id="GDIQ01000472">
    <property type="protein sequence ID" value="JAN94265.1"/>
    <property type="molecule type" value="Transcribed_RNA"/>
</dbReference>
<protein>
    <submittedName>
        <fullName evidence="1">Uncharacterized protein</fullName>
    </submittedName>
</protein>
<dbReference type="AlphaFoldDB" id="A0A0P6IRN6"/>
<accession>A0A0P6IRN6</accession>